<dbReference type="EMBL" id="RSEJ01000009">
    <property type="protein sequence ID" value="NBI53004.1"/>
    <property type="molecule type" value="Genomic_DNA"/>
</dbReference>
<gene>
    <name evidence="3" type="ORF">EIZ48_10490</name>
</gene>
<evidence type="ECO:0000256" key="2">
    <source>
        <dbReference type="SAM" id="Phobius"/>
    </source>
</evidence>
<dbReference type="RefSeq" id="WP_160650748.1">
    <property type="nucleotide sequence ID" value="NZ_RSEJ01000009.1"/>
</dbReference>
<feature type="region of interest" description="Disordered" evidence="1">
    <location>
        <begin position="55"/>
        <end position="83"/>
    </location>
</feature>
<feature type="transmembrane region" description="Helical" evidence="2">
    <location>
        <begin position="6"/>
        <end position="23"/>
    </location>
</feature>
<comment type="caution">
    <text evidence="3">The sequence shown here is derived from an EMBL/GenBank/DDBJ whole genome shotgun (WGS) entry which is preliminary data.</text>
</comment>
<evidence type="ECO:0000313" key="4">
    <source>
        <dbReference type="Proteomes" id="UP000738517"/>
    </source>
</evidence>
<organism evidence="3 4">
    <name type="scientific">Photobacterium alginatilyticum</name>
    <dbReference type="NCBI Taxonomy" id="1775171"/>
    <lineage>
        <taxon>Bacteria</taxon>
        <taxon>Pseudomonadati</taxon>
        <taxon>Pseudomonadota</taxon>
        <taxon>Gammaproteobacteria</taxon>
        <taxon>Vibrionales</taxon>
        <taxon>Vibrionaceae</taxon>
        <taxon>Photobacterium</taxon>
    </lineage>
</organism>
<reference evidence="3 4" key="1">
    <citation type="journal article" date="2017" name="Int. J. Syst. Evol. Microbiol.">
        <title>Photobacterium alginatilyticum sp. nov., a marine bacterium isolated from bottom seawater.</title>
        <authorList>
            <person name="Wang X."/>
            <person name="Wang Y."/>
            <person name="Yang X."/>
            <person name="Sun H."/>
            <person name="Li B."/>
            <person name="Zhang X.H."/>
        </authorList>
    </citation>
    <scope>NUCLEOTIDE SEQUENCE [LARGE SCALE GENOMIC DNA]</scope>
    <source>
        <strain evidence="3 4">P03D4</strain>
    </source>
</reference>
<evidence type="ECO:0000256" key="1">
    <source>
        <dbReference type="SAM" id="MobiDB-lite"/>
    </source>
</evidence>
<sequence length="363" mass="39902">MNYNKHIAIAVIVGASILAYWMTKPSKDEHQLVSAMSETGQSDAAAEYSATASVIDSGGKKTTPANQSVEPRSAEKENSDPELESVTRQLAQISNAYEAEIQYPPYSKPITASNKSYLEPNYYNVVDVPVLDGAHTASISLTKFRFFYPEPVVVSLNTKLAVSNINYEFYEPTSKQVLAVEQTDNKTLVIQTSEDWPQEIRIKATIDFEQGSDILTTDFNFFVPSALLLSVGAPTSEAADMLIPVQLEVKQSGIYRVRANLYSQQGDVIAALNGKSKLAEGTEELVLKAHHSVLSGTDGLYLLKDWVIEKMSGFPGEKASYGISEQDTIPLAPFDLSALSQEPYSPSPEEQQRLEFLRQAANQ</sequence>
<evidence type="ECO:0008006" key="5">
    <source>
        <dbReference type="Google" id="ProtNLM"/>
    </source>
</evidence>
<keyword evidence="2" id="KW-0472">Membrane</keyword>
<accession>A0ABW9YGS5</accession>
<keyword evidence="4" id="KW-1185">Reference proteome</keyword>
<keyword evidence="2" id="KW-1133">Transmembrane helix</keyword>
<name>A0ABW9YGS5_9GAMM</name>
<keyword evidence="2" id="KW-0812">Transmembrane</keyword>
<protein>
    <recommendedName>
        <fullName evidence="5">Membrane protein insertase YidC</fullName>
    </recommendedName>
</protein>
<evidence type="ECO:0000313" key="3">
    <source>
        <dbReference type="EMBL" id="NBI53004.1"/>
    </source>
</evidence>
<dbReference type="Proteomes" id="UP000738517">
    <property type="component" value="Unassembled WGS sequence"/>
</dbReference>
<proteinExistence type="predicted"/>